<evidence type="ECO:0000313" key="2">
    <source>
        <dbReference type="Proteomes" id="UP001632038"/>
    </source>
</evidence>
<organism evidence="1 2">
    <name type="scientific">Castilleja foliolosa</name>
    <dbReference type="NCBI Taxonomy" id="1961234"/>
    <lineage>
        <taxon>Eukaryota</taxon>
        <taxon>Viridiplantae</taxon>
        <taxon>Streptophyta</taxon>
        <taxon>Embryophyta</taxon>
        <taxon>Tracheophyta</taxon>
        <taxon>Spermatophyta</taxon>
        <taxon>Magnoliopsida</taxon>
        <taxon>eudicotyledons</taxon>
        <taxon>Gunneridae</taxon>
        <taxon>Pentapetalae</taxon>
        <taxon>asterids</taxon>
        <taxon>lamiids</taxon>
        <taxon>Lamiales</taxon>
        <taxon>Orobanchaceae</taxon>
        <taxon>Pedicularideae</taxon>
        <taxon>Castillejinae</taxon>
        <taxon>Castilleja</taxon>
    </lineage>
</organism>
<evidence type="ECO:0000313" key="1">
    <source>
        <dbReference type="EMBL" id="KAL3644472.1"/>
    </source>
</evidence>
<dbReference type="InterPro" id="IPR012337">
    <property type="entry name" value="RNaseH-like_sf"/>
</dbReference>
<gene>
    <name evidence="1" type="ORF">CASFOL_009652</name>
</gene>
<keyword evidence="2" id="KW-1185">Reference proteome</keyword>
<comment type="caution">
    <text evidence="1">The sequence shown here is derived from an EMBL/GenBank/DDBJ whole genome shotgun (WGS) entry which is preliminary data.</text>
</comment>
<evidence type="ECO:0008006" key="3">
    <source>
        <dbReference type="Google" id="ProtNLM"/>
    </source>
</evidence>
<protein>
    <recommendedName>
        <fullName evidence="3">RNase H type-1 domain-containing protein</fullName>
    </recommendedName>
</protein>
<name>A0ABD3DQV8_9LAMI</name>
<sequence length="235" mass="26425">MNSTLTKFISAFKPSKARSFQLFTDAAFGNNHGTDGGYMTTFDGDLIFSFSSDLGRNFNSSESEFASLKVGLMAVKALHEQPFFMEVYCDCDEVEKSIKDIVLDKTVAIHSRYWDQSRPLNVAKRREIKAIGQLMDNNYHTINKVSRTDTRLADHYSKYSMPGGCPSTRNPCMTLENGCKIWFEFSKFEDAVHYAIKNDLPIMTYGDVLREQNALIKQQQRSAKNIGAGASSSST</sequence>
<accession>A0ABD3DQV8</accession>
<dbReference type="AlphaFoldDB" id="A0ABD3DQV8"/>
<dbReference type="Proteomes" id="UP001632038">
    <property type="component" value="Unassembled WGS sequence"/>
</dbReference>
<dbReference type="SUPFAM" id="SSF53098">
    <property type="entry name" value="Ribonuclease H-like"/>
    <property type="match status" value="1"/>
</dbReference>
<reference evidence="2" key="1">
    <citation type="journal article" date="2024" name="IScience">
        <title>Strigolactones Initiate the Formation of Haustorium-like Structures in Castilleja.</title>
        <authorList>
            <person name="Buerger M."/>
            <person name="Peterson D."/>
            <person name="Chory J."/>
        </authorList>
    </citation>
    <scope>NUCLEOTIDE SEQUENCE [LARGE SCALE GENOMIC DNA]</scope>
</reference>
<dbReference type="EMBL" id="JAVIJP010000013">
    <property type="protein sequence ID" value="KAL3644472.1"/>
    <property type="molecule type" value="Genomic_DNA"/>
</dbReference>
<proteinExistence type="predicted"/>